<accession>A0A7M5VAT8</accession>
<evidence type="ECO:0000313" key="2">
    <source>
        <dbReference type="Proteomes" id="UP000594262"/>
    </source>
</evidence>
<sequence length="525" mass="59954">MIENDDGDDYMSSDDEDFSYPSDIWKSFPQKKIKSTTLKSLHNIALGNICKNMGYWMEFLPTDPHKFLYVISPFDVLSSKDTMAILSMLTEMHKFKPCYLNLIFHQHLLEMDFDILPNGWNYMKSMFNRCKRIKRLKVTNSKISKELIKRIPTSYPGIEELNLGGPHQDLIDNLKNCCKLKSLHFTASSLSVLKITFPPEIQSLTMKHLAGDANDSDHLWSILNELKSLSRLSLHGSELHFSTLPDDIKFPNVKALDLSNCTGLTNQNLISILEAVINIADLNLNGLSCDDTKIFNSIEKLPNLLILKIAYLFVVFDNNVKFCLKTIGSQLVTLDISGNLAIDIDFIRMHCPNLESLLLSQCTFLNPDFFEQRIIEDQLSQYSCTKLKKFELDSVSLDIITDNTSNIEPIIGDGEFNSRIFDTLCQTVYKHFMSKSLIKSLKIGHGAFVDYILKHFEGTLLEYIDFSGCRGLKKEHIVKCLLKFPNLKQIDYFGCKILQSERSYLNGLIFRAGIDVKCEGDFKFS</sequence>
<dbReference type="EnsemblMetazoa" id="CLYHEMT009182.1">
    <property type="protein sequence ID" value="CLYHEMP009182.1"/>
    <property type="gene ID" value="CLYHEMG009182"/>
</dbReference>
<protein>
    <submittedName>
        <fullName evidence="1">Uncharacterized protein</fullName>
    </submittedName>
</protein>
<dbReference type="AlphaFoldDB" id="A0A7M5VAT8"/>
<dbReference type="RefSeq" id="XP_066931949.1">
    <property type="nucleotide sequence ID" value="XM_067075848.1"/>
</dbReference>
<keyword evidence="2" id="KW-1185">Reference proteome</keyword>
<dbReference type="PANTHER" id="PTHR13318:SF190">
    <property type="entry name" value="PARTNER OF PAIRED, ISOFORM B"/>
    <property type="match status" value="1"/>
</dbReference>
<dbReference type="GO" id="GO:0031146">
    <property type="term" value="P:SCF-dependent proteasomal ubiquitin-dependent protein catabolic process"/>
    <property type="evidence" value="ECO:0007669"/>
    <property type="project" value="TreeGrafter"/>
</dbReference>
<dbReference type="SUPFAM" id="SSF52047">
    <property type="entry name" value="RNI-like"/>
    <property type="match status" value="1"/>
</dbReference>
<reference evidence="1" key="1">
    <citation type="submission" date="2021-01" db="UniProtKB">
        <authorList>
            <consortium name="EnsemblMetazoa"/>
        </authorList>
    </citation>
    <scope>IDENTIFICATION</scope>
</reference>
<dbReference type="GO" id="GO:0019005">
    <property type="term" value="C:SCF ubiquitin ligase complex"/>
    <property type="evidence" value="ECO:0007669"/>
    <property type="project" value="TreeGrafter"/>
</dbReference>
<dbReference type="OrthoDB" id="2095648at2759"/>
<dbReference type="InterPro" id="IPR032675">
    <property type="entry name" value="LRR_dom_sf"/>
</dbReference>
<organism evidence="1 2">
    <name type="scientific">Clytia hemisphaerica</name>
    <dbReference type="NCBI Taxonomy" id="252671"/>
    <lineage>
        <taxon>Eukaryota</taxon>
        <taxon>Metazoa</taxon>
        <taxon>Cnidaria</taxon>
        <taxon>Hydrozoa</taxon>
        <taxon>Hydroidolina</taxon>
        <taxon>Leptothecata</taxon>
        <taxon>Obeliida</taxon>
        <taxon>Clytiidae</taxon>
        <taxon>Clytia</taxon>
    </lineage>
</organism>
<dbReference type="PANTHER" id="PTHR13318">
    <property type="entry name" value="PARTNER OF PAIRED, ISOFORM B-RELATED"/>
    <property type="match status" value="1"/>
</dbReference>
<dbReference type="GeneID" id="136819574"/>
<dbReference type="Proteomes" id="UP000594262">
    <property type="component" value="Unplaced"/>
</dbReference>
<dbReference type="Gene3D" id="3.80.10.10">
    <property type="entry name" value="Ribonuclease Inhibitor"/>
    <property type="match status" value="1"/>
</dbReference>
<proteinExistence type="predicted"/>
<name>A0A7M5VAT8_9CNID</name>
<evidence type="ECO:0000313" key="1">
    <source>
        <dbReference type="EnsemblMetazoa" id="CLYHEMP009182.1"/>
    </source>
</evidence>